<proteinExistence type="predicted"/>
<accession>A0A8J1Y8C6</accession>
<name>A0A8J1Y8C6_OWEFU</name>
<keyword evidence="2" id="KW-1185">Reference proteome</keyword>
<dbReference type="EMBL" id="CAIIXF020000004">
    <property type="protein sequence ID" value="CAH1782452.1"/>
    <property type="molecule type" value="Genomic_DNA"/>
</dbReference>
<gene>
    <name evidence="1" type="ORF">OFUS_LOCUS8902</name>
</gene>
<reference evidence="1" key="1">
    <citation type="submission" date="2022-03" db="EMBL/GenBank/DDBJ databases">
        <authorList>
            <person name="Martin C."/>
        </authorList>
    </citation>
    <scope>NUCLEOTIDE SEQUENCE</scope>
</reference>
<organism evidence="1 2">
    <name type="scientific">Owenia fusiformis</name>
    <name type="common">Polychaete worm</name>
    <dbReference type="NCBI Taxonomy" id="6347"/>
    <lineage>
        <taxon>Eukaryota</taxon>
        <taxon>Metazoa</taxon>
        <taxon>Spiralia</taxon>
        <taxon>Lophotrochozoa</taxon>
        <taxon>Annelida</taxon>
        <taxon>Polychaeta</taxon>
        <taxon>Sedentaria</taxon>
        <taxon>Canalipalpata</taxon>
        <taxon>Sabellida</taxon>
        <taxon>Oweniida</taxon>
        <taxon>Oweniidae</taxon>
        <taxon>Owenia</taxon>
    </lineage>
</organism>
<dbReference type="AlphaFoldDB" id="A0A8J1Y8C6"/>
<protein>
    <submittedName>
        <fullName evidence="1">Uncharacterized protein</fullName>
    </submittedName>
</protein>
<evidence type="ECO:0000313" key="2">
    <source>
        <dbReference type="Proteomes" id="UP000749559"/>
    </source>
</evidence>
<sequence length="125" mass="14113">MECYKRTVLPNLVHTCAYYSMQFRFSSVLFLGLVAVLLCSQFTDAYRDLPSESDIIESLLARLLESEKRDLPPVPKVEEDSTLLEILTDLNKRGECEDACSDPDTMDPMYGGSEGECMADCKKKK</sequence>
<evidence type="ECO:0000313" key="1">
    <source>
        <dbReference type="EMBL" id="CAH1782452.1"/>
    </source>
</evidence>
<comment type="caution">
    <text evidence="1">The sequence shown here is derived from an EMBL/GenBank/DDBJ whole genome shotgun (WGS) entry which is preliminary data.</text>
</comment>
<dbReference type="Proteomes" id="UP000749559">
    <property type="component" value="Unassembled WGS sequence"/>
</dbReference>